<dbReference type="EMBL" id="BK016227">
    <property type="protein sequence ID" value="DAG03357.1"/>
    <property type="molecule type" value="Genomic_DNA"/>
</dbReference>
<sequence length="80" mass="9691">MEFKEFLKKRPKYREFIILEETGNKEEIEKVVKQHGKKTKGKVLIWNEETRHISEHNIYVSKNGYSILWACRKIPLINFK</sequence>
<proteinExistence type="predicted"/>
<accession>A0A8S5V9G2</accession>
<protein>
    <submittedName>
        <fullName evidence="1">Uncharacterized protein</fullName>
    </submittedName>
</protein>
<organism evidence="1">
    <name type="scientific">Siphoviridae sp. ct6rT12</name>
    <dbReference type="NCBI Taxonomy" id="2825346"/>
    <lineage>
        <taxon>Viruses</taxon>
        <taxon>Duplodnaviria</taxon>
        <taxon>Heunggongvirae</taxon>
        <taxon>Uroviricota</taxon>
        <taxon>Caudoviricetes</taxon>
    </lineage>
</organism>
<evidence type="ECO:0000313" key="1">
    <source>
        <dbReference type="EMBL" id="DAG03357.1"/>
    </source>
</evidence>
<name>A0A8S5V9G2_9CAUD</name>
<reference evidence="1" key="1">
    <citation type="journal article" date="2021" name="Proc. Natl. Acad. Sci. U.S.A.">
        <title>A Catalog of Tens of Thousands of Viruses from Human Metagenomes Reveals Hidden Associations with Chronic Diseases.</title>
        <authorList>
            <person name="Tisza M.J."/>
            <person name="Buck C.B."/>
        </authorList>
    </citation>
    <scope>NUCLEOTIDE SEQUENCE</scope>
    <source>
        <strain evidence="1">Ct6rT12</strain>
    </source>
</reference>